<dbReference type="eggNOG" id="arCOG01250">
    <property type="taxonomic scope" value="Archaea"/>
</dbReference>
<evidence type="ECO:0000256" key="4">
    <source>
        <dbReference type="SAM" id="MobiDB-lite"/>
    </source>
</evidence>
<dbReference type="InterPro" id="IPR004107">
    <property type="entry name" value="Integrase_SAM-like_N"/>
</dbReference>
<dbReference type="Pfam" id="PF02899">
    <property type="entry name" value="Phage_int_SAM_1"/>
    <property type="match status" value="1"/>
</dbReference>
<protein>
    <submittedName>
        <fullName evidence="6">Phage integrase/site-specific recombinase</fullName>
    </submittedName>
</protein>
<dbReference type="EMBL" id="AOHY01000010">
    <property type="protein sequence ID" value="ELY50605.1"/>
    <property type="molecule type" value="Genomic_DNA"/>
</dbReference>
<dbReference type="GO" id="GO:0003677">
    <property type="term" value="F:DNA binding"/>
    <property type="evidence" value="ECO:0007669"/>
    <property type="project" value="UniProtKB-UniRule"/>
</dbReference>
<dbReference type="GO" id="GO:0006310">
    <property type="term" value="P:DNA recombination"/>
    <property type="evidence" value="ECO:0007669"/>
    <property type="project" value="UniProtKB-KW"/>
</dbReference>
<dbReference type="OrthoDB" id="198497at2157"/>
<dbReference type="GO" id="GO:0015074">
    <property type="term" value="P:DNA integration"/>
    <property type="evidence" value="ECO:0007669"/>
    <property type="project" value="InterPro"/>
</dbReference>
<feature type="compositionally biased region" description="Polar residues" evidence="4">
    <location>
        <begin position="276"/>
        <end position="288"/>
    </location>
</feature>
<sequence>MSSDLEPIGPEQAVEMYIEGRRDELSDQTLPSHVYRLEAFTQWCAEEEIENLNDLSGRDLYAYRVWRREGNGEGREQVATITLRGQLATLRAFLRFCADINAVPEDLFSKVPLPTVSASEGVSDSTLEPERAVEILDYLQRYHYASRKHVTLLLLWHTGARAGGIRAIDLRDCDLGVGSPGLQFVHRPETDTPLKKGEKGERWNTISGHVAGVLQDYIDGPRKDVTDGHGRDPLLTTGHGRPTVSTIRDTMYGVTRPCWRGEDCPHDRDPKDCEATTYTSASKCPSSRSPHDVRSGRVTAYRREDVPRRVVGDRLDASDDILDRHYDRRNAREKANQRRDYLPDL</sequence>
<dbReference type="InterPro" id="IPR013762">
    <property type="entry name" value="Integrase-like_cat_sf"/>
</dbReference>
<organism evidence="6 7">
    <name type="scientific">Natronorubrum bangense JCM 10635</name>
    <dbReference type="NCBI Taxonomy" id="1227500"/>
    <lineage>
        <taxon>Archaea</taxon>
        <taxon>Methanobacteriati</taxon>
        <taxon>Methanobacteriota</taxon>
        <taxon>Stenosarchaea group</taxon>
        <taxon>Halobacteria</taxon>
        <taxon>Halobacteriales</taxon>
        <taxon>Natrialbaceae</taxon>
        <taxon>Natronorubrum</taxon>
    </lineage>
</organism>
<dbReference type="SUPFAM" id="SSF56349">
    <property type="entry name" value="DNA breaking-rejoining enzymes"/>
    <property type="match status" value="1"/>
</dbReference>
<name>L9WM98_9EURY</name>
<dbReference type="GeneID" id="39851259"/>
<evidence type="ECO:0000256" key="2">
    <source>
        <dbReference type="ARBA" id="ARBA00023172"/>
    </source>
</evidence>
<dbReference type="RefSeq" id="WP_006065085.1">
    <property type="nucleotide sequence ID" value="NZ_AOHY01000010.1"/>
</dbReference>
<dbReference type="AlphaFoldDB" id="L9WM98"/>
<gene>
    <name evidence="6" type="ORF">C494_04480</name>
</gene>
<feature type="region of interest" description="Disordered" evidence="4">
    <location>
        <begin position="272"/>
        <end position="297"/>
    </location>
</feature>
<dbReference type="InterPro" id="IPR044068">
    <property type="entry name" value="CB"/>
</dbReference>
<dbReference type="Gene3D" id="1.10.443.10">
    <property type="entry name" value="Intergrase catalytic core"/>
    <property type="match status" value="1"/>
</dbReference>
<evidence type="ECO:0000256" key="3">
    <source>
        <dbReference type="PROSITE-ProRule" id="PRU01248"/>
    </source>
</evidence>
<dbReference type="Gene3D" id="1.10.150.130">
    <property type="match status" value="1"/>
</dbReference>
<dbReference type="PROSITE" id="PS51900">
    <property type="entry name" value="CB"/>
    <property type="match status" value="1"/>
</dbReference>
<proteinExistence type="predicted"/>
<accession>L9WM98</accession>
<reference evidence="6 7" key="1">
    <citation type="journal article" date="2014" name="PLoS Genet.">
        <title>Phylogenetically driven sequencing of extremely halophilic archaea reveals strategies for static and dynamic osmo-response.</title>
        <authorList>
            <person name="Becker E.A."/>
            <person name="Seitzer P.M."/>
            <person name="Tritt A."/>
            <person name="Larsen D."/>
            <person name="Krusor M."/>
            <person name="Yao A.I."/>
            <person name="Wu D."/>
            <person name="Madern D."/>
            <person name="Eisen J.A."/>
            <person name="Darling A.E."/>
            <person name="Facciotti M.T."/>
        </authorList>
    </citation>
    <scope>NUCLEOTIDE SEQUENCE [LARGE SCALE GENOMIC DNA]</scope>
    <source>
        <strain evidence="6 7">JCM 10635</strain>
    </source>
</reference>
<keyword evidence="7" id="KW-1185">Reference proteome</keyword>
<evidence type="ECO:0000256" key="1">
    <source>
        <dbReference type="ARBA" id="ARBA00023125"/>
    </source>
</evidence>
<evidence type="ECO:0000313" key="7">
    <source>
        <dbReference type="Proteomes" id="UP000011690"/>
    </source>
</evidence>
<feature type="domain" description="Core-binding (CB)" evidence="5">
    <location>
        <begin position="8"/>
        <end position="98"/>
    </location>
</feature>
<dbReference type="PATRIC" id="fig|1227500.6.peg.906"/>
<evidence type="ECO:0000259" key="5">
    <source>
        <dbReference type="PROSITE" id="PS51900"/>
    </source>
</evidence>
<evidence type="ECO:0000313" key="6">
    <source>
        <dbReference type="EMBL" id="ELY50605.1"/>
    </source>
</evidence>
<dbReference type="InterPro" id="IPR011010">
    <property type="entry name" value="DNA_brk_join_enz"/>
</dbReference>
<comment type="caution">
    <text evidence="6">The sequence shown here is derived from an EMBL/GenBank/DDBJ whole genome shotgun (WGS) entry which is preliminary data.</text>
</comment>
<dbReference type="Proteomes" id="UP000011690">
    <property type="component" value="Unassembled WGS sequence"/>
</dbReference>
<keyword evidence="1 3" id="KW-0238">DNA-binding</keyword>
<dbReference type="InterPro" id="IPR010998">
    <property type="entry name" value="Integrase_recombinase_N"/>
</dbReference>
<keyword evidence="2" id="KW-0233">DNA recombination</keyword>